<dbReference type="Proteomes" id="UP000189433">
    <property type="component" value="Unassembled WGS sequence"/>
</dbReference>
<dbReference type="AlphaFoldDB" id="A0A1V3IF28"/>
<dbReference type="Gene3D" id="1.10.10.60">
    <property type="entry name" value="Homeodomain-like"/>
    <property type="match status" value="1"/>
</dbReference>
<dbReference type="RefSeq" id="WP_077500066.1">
    <property type="nucleotide sequence ID" value="NZ_MLHI01000091.1"/>
</dbReference>
<dbReference type="EMBL" id="MLHJ01000127">
    <property type="protein sequence ID" value="OOF39277.1"/>
    <property type="molecule type" value="Genomic_DNA"/>
</dbReference>
<evidence type="ECO:0000313" key="1">
    <source>
        <dbReference type="EMBL" id="OOF39277.1"/>
    </source>
</evidence>
<reference evidence="1 2" key="1">
    <citation type="submission" date="2016-10" db="EMBL/GenBank/DDBJ databases">
        <title>Rodentibacter gen. nov. and new species.</title>
        <authorList>
            <person name="Christensen H."/>
        </authorList>
    </citation>
    <scope>NUCLEOTIDE SEQUENCE [LARGE SCALE GENOMIC DNA]</scope>
    <source>
        <strain evidence="1 2">CCUG17206</strain>
    </source>
</reference>
<protein>
    <submittedName>
        <fullName evidence="1">Uncharacterized protein</fullName>
    </submittedName>
</protein>
<name>A0A1V3IF28_9PAST</name>
<gene>
    <name evidence="1" type="ORF">BKK50_10810</name>
</gene>
<accession>A0A1V3IF28</accession>
<keyword evidence="2" id="KW-1185">Reference proteome</keyword>
<comment type="caution">
    <text evidence="1">The sequence shown here is derived from an EMBL/GenBank/DDBJ whole genome shotgun (WGS) entry which is preliminary data.</text>
</comment>
<sequence length="73" mass="8746">MYHRFNAVLQLALLIENGEKLMTVLDKVVAFYAGLEEQMEKHISKGSLKHWRYKVKNFPQRDWIPMLLDRIDE</sequence>
<proteinExistence type="predicted"/>
<organism evidence="1 2">
    <name type="scientific">Rodentibacter rarus</name>
    <dbReference type="NCBI Taxonomy" id="1908260"/>
    <lineage>
        <taxon>Bacteria</taxon>
        <taxon>Pseudomonadati</taxon>
        <taxon>Pseudomonadota</taxon>
        <taxon>Gammaproteobacteria</taxon>
        <taxon>Pasteurellales</taxon>
        <taxon>Pasteurellaceae</taxon>
        <taxon>Rodentibacter</taxon>
    </lineage>
</organism>
<dbReference type="InterPro" id="IPR009057">
    <property type="entry name" value="Homeodomain-like_sf"/>
</dbReference>
<dbReference type="SUPFAM" id="SSF46689">
    <property type="entry name" value="Homeodomain-like"/>
    <property type="match status" value="1"/>
</dbReference>
<evidence type="ECO:0000313" key="2">
    <source>
        <dbReference type="Proteomes" id="UP000189433"/>
    </source>
</evidence>